<accession>A0ABV8XHH6</accession>
<reference evidence="2" key="1">
    <citation type="journal article" date="2019" name="Int. J. Syst. Evol. Microbiol.">
        <title>The Global Catalogue of Microorganisms (GCM) 10K type strain sequencing project: providing services to taxonomists for standard genome sequencing and annotation.</title>
        <authorList>
            <consortium name="The Broad Institute Genomics Platform"/>
            <consortium name="The Broad Institute Genome Sequencing Center for Infectious Disease"/>
            <person name="Wu L."/>
            <person name="Ma J."/>
        </authorList>
    </citation>
    <scope>NUCLEOTIDE SEQUENCE [LARGE SCALE GENOMIC DNA]</scope>
    <source>
        <strain evidence="2">CCUG 56029</strain>
    </source>
</reference>
<sequence length="307" mass="32545">MRIRRSVPFEVGNVSAALLHEGALYVRGTDRLAAVSPAGDVTALHTFGPQRPLASAPLVQVGDRLLSVDHPPGGRALVTATKIGGATTARCPAPEGSVDLVVAGSEVWALGHAAPATTLARWGPARYTPLAQARGLGHWRTEGDALLWCDQGGLHRLTARGQDTLRGGPVLAFSAALDLARPEVTDEPPAVRIETGVGHTVVGGVNRPVRFLSTAAGRFVRFRDQIAPLEHLNTLTRLPEAQDLGTVLEVAGGLAYVDDQRRVRWSPDGQEWAALDLPGSWSEIVAAGPQFLVATSRRASVWLEFAS</sequence>
<proteinExistence type="predicted"/>
<keyword evidence="2" id="KW-1185">Reference proteome</keyword>
<comment type="caution">
    <text evidence="1">The sequence shown here is derived from an EMBL/GenBank/DDBJ whole genome shotgun (WGS) entry which is preliminary data.</text>
</comment>
<evidence type="ECO:0000313" key="2">
    <source>
        <dbReference type="Proteomes" id="UP001595998"/>
    </source>
</evidence>
<dbReference type="EMBL" id="JBHSEH010000004">
    <property type="protein sequence ID" value="MFC4424840.1"/>
    <property type="molecule type" value="Genomic_DNA"/>
</dbReference>
<protein>
    <submittedName>
        <fullName evidence="1">Uncharacterized protein</fullName>
    </submittedName>
</protein>
<organism evidence="1 2">
    <name type="scientific">Deinococcus navajonensis</name>
    <dbReference type="NCBI Taxonomy" id="309884"/>
    <lineage>
        <taxon>Bacteria</taxon>
        <taxon>Thermotogati</taxon>
        <taxon>Deinococcota</taxon>
        <taxon>Deinococci</taxon>
        <taxon>Deinococcales</taxon>
        <taxon>Deinococcaceae</taxon>
        <taxon>Deinococcus</taxon>
    </lineage>
</organism>
<dbReference type="RefSeq" id="WP_380035432.1">
    <property type="nucleotide sequence ID" value="NZ_JBHSEH010000004.1"/>
</dbReference>
<name>A0ABV8XHH6_9DEIO</name>
<gene>
    <name evidence="1" type="ORF">ACFOZ9_01360</name>
</gene>
<dbReference type="Proteomes" id="UP001595998">
    <property type="component" value="Unassembled WGS sequence"/>
</dbReference>
<evidence type="ECO:0000313" key="1">
    <source>
        <dbReference type="EMBL" id="MFC4424840.1"/>
    </source>
</evidence>